<proteinExistence type="predicted"/>
<name>C0GKG8_DETAL</name>
<keyword evidence="1" id="KW-0812">Transmembrane</keyword>
<dbReference type="EMBL" id="ACJM01000024">
    <property type="protein sequence ID" value="EEG76135.1"/>
    <property type="molecule type" value="Genomic_DNA"/>
</dbReference>
<keyword evidence="3" id="KW-1185">Reference proteome</keyword>
<sequence length="115" mass="13575">MSNEVRTLVYFIFYASLIGYVFSTLNESYFKSIHMPGWLNRLLFVIRPNKPVVIIAVAWQIVFMVVTITLLMLFRLGIVSELISIIEIYEYIFSFLFLISVLTIGVDKFLYYRRL</sequence>
<feature type="transmembrane region" description="Helical" evidence="1">
    <location>
        <begin position="7"/>
        <end position="25"/>
    </location>
</feature>
<protein>
    <submittedName>
        <fullName evidence="2">Uncharacterized protein</fullName>
    </submittedName>
</protein>
<keyword evidence="1" id="KW-0472">Membrane</keyword>
<dbReference type="STRING" id="555088.DealDRAFT_2977"/>
<evidence type="ECO:0000256" key="1">
    <source>
        <dbReference type="SAM" id="Phobius"/>
    </source>
</evidence>
<keyword evidence="1" id="KW-1133">Transmembrane helix</keyword>
<organism evidence="2 3">
    <name type="scientific">Dethiobacter alkaliphilus AHT 1</name>
    <dbReference type="NCBI Taxonomy" id="555088"/>
    <lineage>
        <taxon>Bacteria</taxon>
        <taxon>Bacillati</taxon>
        <taxon>Bacillota</taxon>
        <taxon>Dethiobacteria</taxon>
        <taxon>Dethiobacterales</taxon>
        <taxon>Dethiobacteraceae</taxon>
        <taxon>Dethiobacter</taxon>
    </lineage>
</organism>
<feature type="transmembrane region" description="Helical" evidence="1">
    <location>
        <begin position="88"/>
        <end position="106"/>
    </location>
</feature>
<evidence type="ECO:0000313" key="2">
    <source>
        <dbReference type="EMBL" id="EEG76135.1"/>
    </source>
</evidence>
<feature type="transmembrane region" description="Helical" evidence="1">
    <location>
        <begin position="52"/>
        <end position="76"/>
    </location>
</feature>
<gene>
    <name evidence="2" type="ORF">DealDRAFT_2977</name>
</gene>
<dbReference type="AlphaFoldDB" id="C0GKG8"/>
<evidence type="ECO:0000313" key="3">
    <source>
        <dbReference type="Proteomes" id="UP000006443"/>
    </source>
</evidence>
<comment type="caution">
    <text evidence="2">The sequence shown here is derived from an EMBL/GenBank/DDBJ whole genome shotgun (WGS) entry which is preliminary data.</text>
</comment>
<reference evidence="2 3" key="1">
    <citation type="submission" date="2009-02" db="EMBL/GenBank/DDBJ databases">
        <title>Sequencing of the draft genome and assembly of Dethiobacter alkaliphilus AHT 1.</title>
        <authorList>
            <consortium name="US DOE Joint Genome Institute (JGI-PGF)"/>
            <person name="Lucas S."/>
            <person name="Copeland A."/>
            <person name="Lapidus A."/>
            <person name="Glavina del Rio T."/>
            <person name="Dalin E."/>
            <person name="Tice H."/>
            <person name="Bruce D."/>
            <person name="Goodwin L."/>
            <person name="Pitluck S."/>
            <person name="Larimer F."/>
            <person name="Land M.L."/>
            <person name="Hauser L."/>
            <person name="Muyzer G."/>
        </authorList>
    </citation>
    <scope>NUCLEOTIDE SEQUENCE [LARGE SCALE GENOMIC DNA]</scope>
    <source>
        <strain evidence="2 3">AHT 1</strain>
    </source>
</reference>
<accession>C0GKG8</accession>
<dbReference type="Proteomes" id="UP000006443">
    <property type="component" value="Unassembled WGS sequence"/>
</dbReference>
<dbReference type="RefSeq" id="WP_008518914.1">
    <property type="nucleotide sequence ID" value="NZ_ACJM01000024.1"/>
</dbReference>